<proteinExistence type="predicted"/>
<sequence length="196" mass="21537">MKLMFIERSIDCSNPPQGLLSQALTKDLLRMSKRYQGRYLTARLCKTRLNSSDPTKGCYYSIPQLTKGASLAKDLATVTGSMKRQFHQSSDSANQNHGVEPLVFTSQLSSLLSLPSSLLKHLPFRVQGSGRRSNSQRFDNPLNKPSNRSRAPPFQDIIGEVTPNCPSPLVGSYTDDTATSLLCTPLGLHSTGPLLR</sequence>
<feature type="region of interest" description="Disordered" evidence="1">
    <location>
        <begin position="127"/>
        <end position="154"/>
    </location>
</feature>
<organism evidence="2 3">
    <name type="scientific">Araneus ventricosus</name>
    <name type="common">Orbweaver spider</name>
    <name type="synonym">Epeira ventricosa</name>
    <dbReference type="NCBI Taxonomy" id="182803"/>
    <lineage>
        <taxon>Eukaryota</taxon>
        <taxon>Metazoa</taxon>
        <taxon>Ecdysozoa</taxon>
        <taxon>Arthropoda</taxon>
        <taxon>Chelicerata</taxon>
        <taxon>Arachnida</taxon>
        <taxon>Araneae</taxon>
        <taxon>Araneomorphae</taxon>
        <taxon>Entelegynae</taxon>
        <taxon>Araneoidea</taxon>
        <taxon>Araneidae</taxon>
        <taxon>Araneus</taxon>
    </lineage>
</organism>
<evidence type="ECO:0000256" key="1">
    <source>
        <dbReference type="SAM" id="MobiDB-lite"/>
    </source>
</evidence>
<accession>A0A4Y2K3I5</accession>
<evidence type="ECO:0000313" key="2">
    <source>
        <dbReference type="EMBL" id="GBM96747.1"/>
    </source>
</evidence>
<feature type="compositionally biased region" description="Polar residues" evidence="1">
    <location>
        <begin position="130"/>
        <end position="149"/>
    </location>
</feature>
<dbReference type="EMBL" id="BGPR01004173">
    <property type="protein sequence ID" value="GBM96747.1"/>
    <property type="molecule type" value="Genomic_DNA"/>
</dbReference>
<dbReference type="AlphaFoldDB" id="A0A4Y2K3I5"/>
<comment type="caution">
    <text evidence="2">The sequence shown here is derived from an EMBL/GenBank/DDBJ whole genome shotgun (WGS) entry which is preliminary data.</text>
</comment>
<dbReference type="Proteomes" id="UP000499080">
    <property type="component" value="Unassembled WGS sequence"/>
</dbReference>
<keyword evidence="3" id="KW-1185">Reference proteome</keyword>
<reference evidence="2 3" key="1">
    <citation type="journal article" date="2019" name="Sci. Rep.">
        <title>Orb-weaving spider Araneus ventricosus genome elucidates the spidroin gene catalogue.</title>
        <authorList>
            <person name="Kono N."/>
            <person name="Nakamura H."/>
            <person name="Ohtoshi R."/>
            <person name="Moran D.A.P."/>
            <person name="Shinohara A."/>
            <person name="Yoshida Y."/>
            <person name="Fujiwara M."/>
            <person name="Mori M."/>
            <person name="Tomita M."/>
            <person name="Arakawa K."/>
        </authorList>
    </citation>
    <scope>NUCLEOTIDE SEQUENCE [LARGE SCALE GENOMIC DNA]</scope>
</reference>
<name>A0A4Y2K3I5_ARAVE</name>
<gene>
    <name evidence="2" type="ORF">AVEN_134025_1</name>
</gene>
<evidence type="ECO:0000313" key="3">
    <source>
        <dbReference type="Proteomes" id="UP000499080"/>
    </source>
</evidence>
<protein>
    <submittedName>
        <fullName evidence="2">Uncharacterized protein</fullName>
    </submittedName>
</protein>